<dbReference type="RefSeq" id="WP_119086046.1">
    <property type="nucleotide sequence ID" value="NZ_QXIY01000030.1"/>
</dbReference>
<keyword evidence="3" id="KW-1185">Reference proteome</keyword>
<keyword evidence="1" id="KW-1133">Transmembrane helix</keyword>
<reference evidence="2 3" key="1">
    <citation type="submission" date="2018-09" db="EMBL/GenBank/DDBJ databases">
        <title>Discovery and Ecogenomic Context for Candidatus Cryosericales, a Global Caldiserica Order Active in Thawing Permafrost.</title>
        <authorList>
            <person name="Martinez M.A."/>
            <person name="Woodcroft B.J."/>
            <person name="Ignacio Espinoza J.C."/>
            <person name="Zayed A."/>
            <person name="Singleton C.M."/>
            <person name="Boyd J."/>
            <person name="Li Y.-F."/>
            <person name="Purvine S."/>
            <person name="Maughan H."/>
            <person name="Hodgkins S.B."/>
            <person name="Anderson D."/>
            <person name="Sederholm M."/>
            <person name="Temperton B."/>
            <person name="Saleska S.R."/>
            <person name="Tyson G.W."/>
            <person name="Rich V.I."/>
        </authorList>
    </citation>
    <scope>NUCLEOTIDE SEQUENCE [LARGE SCALE GENOMIC DNA]</scope>
    <source>
        <strain evidence="2 3">SMC1</strain>
    </source>
</reference>
<dbReference type="AlphaFoldDB" id="A0A398DX45"/>
<keyword evidence="1" id="KW-0472">Membrane</keyword>
<gene>
    <name evidence="2" type="ORF">SMC1_06915</name>
</gene>
<evidence type="ECO:0000313" key="2">
    <source>
        <dbReference type="EMBL" id="RIE16467.1"/>
    </source>
</evidence>
<sequence length="151" mass="16263">MSTRHLTDEEVERMIANTLSCPPDLVPPPGFARGVWNRVDAWEAEQERKRASRSILARLMETRMRNGEPMAVLAAALLFGALFVGLFLTGAYMLAAHSSVVLRVVQFLVGPNLDELRSLLILCTLTAVGGLLLGSLALSERLFGQGGGSAA</sequence>
<organism evidence="2 3">
    <name type="scientific">Candidatus Cryosericum septentrionale</name>
    <dbReference type="NCBI Taxonomy" id="2290913"/>
    <lineage>
        <taxon>Bacteria</taxon>
        <taxon>Pseudomonadati</taxon>
        <taxon>Caldisericota/Cryosericota group</taxon>
        <taxon>Candidatus Cryosericota</taxon>
        <taxon>Candidatus Cryosericia</taxon>
        <taxon>Candidatus Cryosericales</taxon>
        <taxon>Candidatus Cryosericaceae</taxon>
        <taxon>Candidatus Cryosericum</taxon>
    </lineage>
</organism>
<feature type="transmembrane region" description="Helical" evidence="1">
    <location>
        <begin position="70"/>
        <end position="96"/>
    </location>
</feature>
<protein>
    <submittedName>
        <fullName evidence="2">Uncharacterized protein</fullName>
    </submittedName>
</protein>
<evidence type="ECO:0000256" key="1">
    <source>
        <dbReference type="SAM" id="Phobius"/>
    </source>
</evidence>
<dbReference type="EMBL" id="QXIY01000030">
    <property type="protein sequence ID" value="RIE16467.1"/>
    <property type="molecule type" value="Genomic_DNA"/>
</dbReference>
<keyword evidence="1" id="KW-0812">Transmembrane</keyword>
<comment type="caution">
    <text evidence="2">The sequence shown here is derived from an EMBL/GenBank/DDBJ whole genome shotgun (WGS) entry which is preliminary data.</text>
</comment>
<dbReference type="Proteomes" id="UP000266113">
    <property type="component" value="Unassembled WGS sequence"/>
</dbReference>
<evidence type="ECO:0000313" key="3">
    <source>
        <dbReference type="Proteomes" id="UP000266113"/>
    </source>
</evidence>
<accession>A0A398DX45</accession>
<dbReference type="OrthoDB" id="9836483at2"/>
<feature type="transmembrane region" description="Helical" evidence="1">
    <location>
        <begin position="116"/>
        <end position="138"/>
    </location>
</feature>
<proteinExistence type="predicted"/>
<name>A0A398DX45_9BACT</name>